<name>A0A381X5E3_9ZZZZ</name>
<dbReference type="InterPro" id="IPR005814">
    <property type="entry name" value="Aminotrans_3"/>
</dbReference>
<evidence type="ECO:0000313" key="8">
    <source>
        <dbReference type="EMBL" id="SVA59782.1"/>
    </source>
</evidence>
<dbReference type="AlphaFoldDB" id="A0A381X5E3"/>
<evidence type="ECO:0000256" key="7">
    <source>
        <dbReference type="ARBA" id="ARBA00023244"/>
    </source>
</evidence>
<keyword evidence="7" id="KW-0627">Porphyrin biosynthesis</keyword>
<dbReference type="InterPro" id="IPR015422">
    <property type="entry name" value="PyrdxlP-dep_Trfase_small"/>
</dbReference>
<dbReference type="SUPFAM" id="SSF53383">
    <property type="entry name" value="PLP-dependent transferases"/>
    <property type="match status" value="1"/>
</dbReference>
<dbReference type="EC" id="5.4.3.8" evidence="4"/>
<dbReference type="InterPro" id="IPR015424">
    <property type="entry name" value="PyrdxlP-dep_Trfase"/>
</dbReference>
<dbReference type="PROSITE" id="PS00600">
    <property type="entry name" value="AA_TRANSFER_CLASS_3"/>
    <property type="match status" value="1"/>
</dbReference>
<evidence type="ECO:0000256" key="4">
    <source>
        <dbReference type="ARBA" id="ARBA00012143"/>
    </source>
</evidence>
<evidence type="ECO:0000256" key="3">
    <source>
        <dbReference type="ARBA" id="ARBA00008981"/>
    </source>
</evidence>
<protein>
    <recommendedName>
        <fullName evidence="4">glutamate-1-semialdehyde 2,1-aminomutase</fullName>
        <ecNumber evidence="4">5.4.3.8</ecNumber>
    </recommendedName>
</protein>
<dbReference type="Gene3D" id="3.90.1150.10">
    <property type="entry name" value="Aspartate Aminotransferase, domain 1"/>
    <property type="match status" value="1"/>
</dbReference>
<sequence length="437" mass="47745">MSYSRKISQPIFNRALNVLVKGVSSNFRFLGENETPIIARGKGAHIWDADGNEFIDYRLGWGPIILGHADERVNQAVAEHLENGTTFAATTELEVIVAEKLVNMIPGMEKLRFTNTGTEATMHALRTARGYTNKEKFIKFEGQYHGAHDYVLFSTASSPISAMGARTSPIPVQVGSGIPDKIRDYVYCLPFNDFDAVEQCVKDHHGDVAAMFVEPCLGNIAGIEPEDGYLAHLKTLCNEYNIVLVFDEVKTGFRLANGGAREAYGVIPDISTYAKSLGNGFPVAAFGGREEVMDVIGGGSVTHAGTFGANGVSMAAANAVLDILSKSPVLENLAERGKRLKAGLDQVLTDADVPHQMSGHPNIQGFLITEKPVKEVRDLAYSDDDVYEAIMNNMYDRGVWAENDPREPWFLCAAHSDEIIDETLNKFQDSVQAAIHS</sequence>
<dbReference type="InterPro" id="IPR049704">
    <property type="entry name" value="Aminotrans_3_PPA_site"/>
</dbReference>
<comment type="pathway">
    <text evidence="2">Porphyrin-containing compound metabolism; protoporphyrin-IX biosynthesis; 5-aminolevulinate from L-glutamyl-tRNA(Glu): step 2/2.</text>
</comment>
<dbReference type="EMBL" id="UINC01013926">
    <property type="protein sequence ID" value="SVA59782.1"/>
    <property type="molecule type" value="Genomic_DNA"/>
</dbReference>
<dbReference type="Pfam" id="PF00202">
    <property type="entry name" value="Aminotran_3"/>
    <property type="match status" value="1"/>
</dbReference>
<dbReference type="InterPro" id="IPR015421">
    <property type="entry name" value="PyrdxlP-dep_Trfase_major"/>
</dbReference>
<dbReference type="FunFam" id="3.40.640.10:FF:000021">
    <property type="entry name" value="Glutamate-1-semialdehyde 2,1-aminomutase"/>
    <property type="match status" value="1"/>
</dbReference>
<dbReference type="Gene3D" id="3.40.640.10">
    <property type="entry name" value="Type I PLP-dependent aspartate aminotransferase-like (Major domain)"/>
    <property type="match status" value="1"/>
</dbReference>
<dbReference type="NCBIfam" id="NF000818">
    <property type="entry name" value="PRK00062.1"/>
    <property type="match status" value="1"/>
</dbReference>
<dbReference type="GO" id="GO:0008483">
    <property type="term" value="F:transaminase activity"/>
    <property type="evidence" value="ECO:0007669"/>
    <property type="project" value="InterPro"/>
</dbReference>
<gene>
    <name evidence="8" type="ORF">METZ01_LOCUS112636</name>
</gene>
<evidence type="ECO:0000256" key="5">
    <source>
        <dbReference type="ARBA" id="ARBA00022898"/>
    </source>
</evidence>
<comment type="cofactor">
    <cofactor evidence="1">
        <name>pyridoxal 5'-phosphate</name>
        <dbReference type="ChEBI" id="CHEBI:597326"/>
    </cofactor>
</comment>
<dbReference type="PANTHER" id="PTHR43713">
    <property type="entry name" value="GLUTAMATE-1-SEMIALDEHYDE 2,1-AMINOMUTASE"/>
    <property type="match status" value="1"/>
</dbReference>
<evidence type="ECO:0000256" key="2">
    <source>
        <dbReference type="ARBA" id="ARBA00004819"/>
    </source>
</evidence>
<accession>A0A381X5E3</accession>
<evidence type="ECO:0000256" key="1">
    <source>
        <dbReference type="ARBA" id="ARBA00001933"/>
    </source>
</evidence>
<dbReference type="PANTHER" id="PTHR43713:SF3">
    <property type="entry name" value="GLUTAMATE-1-SEMIALDEHYDE 2,1-AMINOMUTASE 1, CHLOROPLASTIC-RELATED"/>
    <property type="match status" value="1"/>
</dbReference>
<proteinExistence type="inferred from homology"/>
<reference evidence="8" key="1">
    <citation type="submission" date="2018-05" db="EMBL/GenBank/DDBJ databases">
        <authorList>
            <person name="Lanie J.A."/>
            <person name="Ng W.-L."/>
            <person name="Kazmierczak K.M."/>
            <person name="Andrzejewski T.M."/>
            <person name="Davidsen T.M."/>
            <person name="Wayne K.J."/>
            <person name="Tettelin H."/>
            <person name="Glass J.I."/>
            <person name="Rusch D."/>
            <person name="Podicherti R."/>
            <person name="Tsui H.-C.T."/>
            <person name="Winkler M.E."/>
        </authorList>
    </citation>
    <scope>NUCLEOTIDE SEQUENCE</scope>
</reference>
<dbReference type="NCBIfam" id="NF041362">
    <property type="entry name" value="GntE_guanitoxin"/>
    <property type="match status" value="1"/>
</dbReference>
<keyword evidence="5" id="KW-0663">Pyridoxal phosphate</keyword>
<comment type="similarity">
    <text evidence="3">Belongs to the class-III pyridoxal-phosphate-dependent aminotransferase family. HemL subfamily.</text>
</comment>
<dbReference type="GO" id="GO:0030170">
    <property type="term" value="F:pyridoxal phosphate binding"/>
    <property type="evidence" value="ECO:0007669"/>
    <property type="project" value="InterPro"/>
</dbReference>
<dbReference type="GO" id="GO:0006779">
    <property type="term" value="P:porphyrin-containing compound biosynthetic process"/>
    <property type="evidence" value="ECO:0007669"/>
    <property type="project" value="UniProtKB-KW"/>
</dbReference>
<dbReference type="GO" id="GO:0042286">
    <property type="term" value="F:glutamate-1-semialdehyde 2,1-aminomutase activity"/>
    <property type="evidence" value="ECO:0007669"/>
    <property type="project" value="UniProtKB-EC"/>
</dbReference>
<organism evidence="8">
    <name type="scientific">marine metagenome</name>
    <dbReference type="NCBI Taxonomy" id="408172"/>
    <lineage>
        <taxon>unclassified sequences</taxon>
        <taxon>metagenomes</taxon>
        <taxon>ecological metagenomes</taxon>
    </lineage>
</organism>
<keyword evidence="6" id="KW-0413">Isomerase</keyword>
<evidence type="ECO:0000256" key="6">
    <source>
        <dbReference type="ARBA" id="ARBA00023235"/>
    </source>
</evidence>
<dbReference type="CDD" id="cd00610">
    <property type="entry name" value="OAT_like"/>
    <property type="match status" value="1"/>
</dbReference>